<dbReference type="GO" id="GO:0008930">
    <property type="term" value="F:methylthioadenosine nucleosidase activity"/>
    <property type="evidence" value="ECO:0007669"/>
    <property type="project" value="TreeGrafter"/>
</dbReference>
<sequence>MRRPRILIVTAVAAERDAVLAGLDASDGRDTSDATADATADVDVDVLAAGVGPAAAAAGAATALATAAAHGEPFAFAVSAGIAGGFGQPLAGTVLASSIVAADLGATTPDGFASVTELGFGVTEHRPPPGLVRAVAEATGAARGPVLTVSTVTGTAERARELAARHPGAVAEAMEGFGVAEAAAAHGVPVLELRTVSNAVGPRDRAAWRIPEALTALGTGCAAMLPVLRAWRA</sequence>
<evidence type="ECO:0000313" key="4">
    <source>
        <dbReference type="EMBL" id="OEV08066.1"/>
    </source>
</evidence>
<proteinExistence type="inferred from homology"/>
<name>A0A1E7KVW9_9ACTN</name>
<comment type="similarity">
    <text evidence="1">Belongs to the PNP/UDP phosphorylase family. Futalosine hydrolase subfamily.</text>
</comment>
<comment type="caution">
    <text evidence="4">The sequence shown here is derived from an EMBL/GenBank/DDBJ whole genome shotgun (WGS) entry which is preliminary data.</text>
</comment>
<dbReference type="SUPFAM" id="SSF53167">
    <property type="entry name" value="Purine and uridine phosphorylases"/>
    <property type="match status" value="1"/>
</dbReference>
<dbReference type="PATRIC" id="fig|518642.10.peg.6504"/>
<dbReference type="PANTHER" id="PTHR46832">
    <property type="entry name" value="5'-METHYLTHIOADENOSINE/S-ADENOSYLHOMOCYSTEINE NUCLEOSIDASE"/>
    <property type="match status" value="1"/>
</dbReference>
<dbReference type="Proteomes" id="UP000176005">
    <property type="component" value="Unassembled WGS sequence"/>
</dbReference>
<reference evidence="4 5" key="1">
    <citation type="journal article" date="2016" name="Front. Microbiol.">
        <title>Comparative Genomics Analysis of Streptomyces Species Reveals Their Adaptation to the Marine Environment and Their Diversity at the Genomic Level.</title>
        <authorList>
            <person name="Tian X."/>
            <person name="Zhang Z."/>
            <person name="Yang T."/>
            <person name="Chen M."/>
            <person name="Li J."/>
            <person name="Chen F."/>
            <person name="Yang J."/>
            <person name="Li W."/>
            <person name="Zhang B."/>
            <person name="Zhang Z."/>
            <person name="Wu J."/>
            <person name="Zhang C."/>
            <person name="Long L."/>
            <person name="Xiao J."/>
        </authorList>
    </citation>
    <scope>NUCLEOTIDE SEQUENCE [LARGE SCALE GENOMIC DNA]</scope>
    <source>
        <strain evidence="4 5">SCSIO 10429</strain>
    </source>
</reference>
<dbReference type="GO" id="GO:0005829">
    <property type="term" value="C:cytosol"/>
    <property type="evidence" value="ECO:0007669"/>
    <property type="project" value="TreeGrafter"/>
</dbReference>
<dbReference type="Gene3D" id="3.40.50.1580">
    <property type="entry name" value="Nucleoside phosphorylase domain"/>
    <property type="match status" value="1"/>
</dbReference>
<dbReference type="EMBL" id="LJGW01000438">
    <property type="protein sequence ID" value="OEV08066.1"/>
    <property type="molecule type" value="Genomic_DNA"/>
</dbReference>
<protein>
    <recommendedName>
        <fullName evidence="1 2">Futalosine hydrolase</fullName>
        <shortName evidence="1">FL hydrolase</shortName>
        <ecNumber evidence="1 2">3.2.2.26</ecNumber>
    </recommendedName>
    <alternativeName>
        <fullName evidence="1">Futalosine nucleosidase</fullName>
    </alternativeName>
    <alternativeName>
        <fullName evidence="1">Menaquinone biosynthetic enzyme MqnB</fullName>
    </alternativeName>
</protein>
<keyword evidence="1" id="KW-0474">Menaquinone biosynthesis</keyword>
<dbReference type="GO" id="GO:0009116">
    <property type="term" value="P:nucleoside metabolic process"/>
    <property type="evidence" value="ECO:0007669"/>
    <property type="project" value="InterPro"/>
</dbReference>
<evidence type="ECO:0000256" key="2">
    <source>
        <dbReference type="NCBIfam" id="TIGR03664"/>
    </source>
</evidence>
<comment type="catalytic activity">
    <reaction evidence="1">
        <text>futalosine + H2O = dehypoxanthine futalosine + hypoxanthine</text>
        <dbReference type="Rhea" id="RHEA:25904"/>
        <dbReference type="ChEBI" id="CHEBI:15377"/>
        <dbReference type="ChEBI" id="CHEBI:17368"/>
        <dbReference type="ChEBI" id="CHEBI:58863"/>
        <dbReference type="ChEBI" id="CHEBI:58864"/>
        <dbReference type="EC" id="3.2.2.26"/>
    </reaction>
</comment>
<dbReference type="PANTHER" id="PTHR46832:SF2">
    <property type="entry name" value="FUTALOSINE HYDROLASE"/>
    <property type="match status" value="1"/>
</dbReference>
<dbReference type="InterPro" id="IPR000845">
    <property type="entry name" value="Nucleoside_phosphorylase_d"/>
</dbReference>
<organism evidence="4 5">
    <name type="scientific">Streptomyces nanshensis</name>
    <dbReference type="NCBI Taxonomy" id="518642"/>
    <lineage>
        <taxon>Bacteria</taxon>
        <taxon>Bacillati</taxon>
        <taxon>Actinomycetota</taxon>
        <taxon>Actinomycetes</taxon>
        <taxon>Kitasatosporales</taxon>
        <taxon>Streptomycetaceae</taxon>
        <taxon>Streptomyces</taxon>
    </lineage>
</organism>
<dbReference type="GO" id="GO:0009234">
    <property type="term" value="P:menaquinone biosynthetic process"/>
    <property type="evidence" value="ECO:0007669"/>
    <property type="project" value="UniProtKB-UniRule"/>
</dbReference>
<gene>
    <name evidence="1" type="primary">mqnB</name>
    <name evidence="4" type="ORF">AN218_27845</name>
</gene>
<evidence type="ECO:0000259" key="3">
    <source>
        <dbReference type="Pfam" id="PF01048"/>
    </source>
</evidence>
<evidence type="ECO:0000313" key="5">
    <source>
        <dbReference type="Proteomes" id="UP000176005"/>
    </source>
</evidence>
<dbReference type="AlphaFoldDB" id="A0A1E7KVW9"/>
<keyword evidence="5" id="KW-1185">Reference proteome</keyword>
<dbReference type="HAMAP" id="MF_00991">
    <property type="entry name" value="MqnB"/>
    <property type="match status" value="1"/>
</dbReference>
<feature type="domain" description="Nucleoside phosphorylase" evidence="3">
    <location>
        <begin position="44"/>
        <end position="203"/>
    </location>
</feature>
<comment type="function">
    <text evidence="1">Catalyzes the hydrolysis of futalosine (FL) to dehypoxanthine futalosine (DHFL) and hypoxanthine, a step in the biosynthesis of menaquinone (MK, vitamin K2).</text>
</comment>
<dbReference type="UniPathway" id="UPA00079"/>
<accession>A0A1E7KVW9</accession>
<dbReference type="NCBIfam" id="TIGR03664">
    <property type="entry name" value="fut_nucase"/>
    <property type="match status" value="1"/>
</dbReference>
<evidence type="ECO:0000256" key="1">
    <source>
        <dbReference type="HAMAP-Rule" id="MF_00991"/>
    </source>
</evidence>
<dbReference type="Pfam" id="PF01048">
    <property type="entry name" value="PNP_UDP_1"/>
    <property type="match status" value="1"/>
</dbReference>
<dbReference type="GO" id="GO:0008782">
    <property type="term" value="F:adenosylhomocysteine nucleosidase activity"/>
    <property type="evidence" value="ECO:0007669"/>
    <property type="project" value="TreeGrafter"/>
</dbReference>
<dbReference type="EC" id="3.2.2.26" evidence="1 2"/>
<keyword evidence="1 4" id="KW-0378">Hydrolase</keyword>
<dbReference type="GO" id="GO:0019284">
    <property type="term" value="P:L-methionine salvage from S-adenosylmethionine"/>
    <property type="evidence" value="ECO:0007669"/>
    <property type="project" value="TreeGrafter"/>
</dbReference>
<dbReference type="InterPro" id="IPR035994">
    <property type="entry name" value="Nucleoside_phosphorylase_sf"/>
</dbReference>
<dbReference type="InterPro" id="IPR019963">
    <property type="entry name" value="FL_hydrolase_MqnB"/>
</dbReference>
<dbReference type="NCBIfam" id="NF006087">
    <property type="entry name" value="PRK08236.1"/>
    <property type="match status" value="1"/>
</dbReference>
<dbReference type="CDD" id="cd17766">
    <property type="entry name" value="futalosine_nucleosidase_MqnB"/>
    <property type="match status" value="1"/>
</dbReference>
<comment type="pathway">
    <text evidence="1">Quinol/quinone metabolism; menaquinone biosynthesis.</text>
</comment>
<dbReference type="RefSeq" id="WP_070019893.1">
    <property type="nucleotide sequence ID" value="NZ_LJGW01000438.1"/>
</dbReference>